<evidence type="ECO:0000256" key="1">
    <source>
        <dbReference type="ARBA" id="ARBA00022737"/>
    </source>
</evidence>
<keyword evidence="2" id="KW-1133">Transmembrane helix</keyword>
<keyword evidence="2" id="KW-0472">Membrane</keyword>
<evidence type="ECO:0000313" key="4">
    <source>
        <dbReference type="EMBL" id="KAF9524309.1"/>
    </source>
</evidence>
<dbReference type="Gene3D" id="3.40.50.300">
    <property type="entry name" value="P-loop containing nucleotide triphosphate hydrolases"/>
    <property type="match status" value="1"/>
</dbReference>
<reference evidence="4" key="1">
    <citation type="submission" date="2020-11" db="EMBL/GenBank/DDBJ databases">
        <authorList>
            <consortium name="DOE Joint Genome Institute"/>
            <person name="Ahrendt S."/>
            <person name="Riley R."/>
            <person name="Andreopoulos W."/>
            <person name="Labutti K."/>
            <person name="Pangilinan J."/>
            <person name="Ruiz-Duenas F.J."/>
            <person name="Barrasa J.M."/>
            <person name="Sanchez-Garcia M."/>
            <person name="Camarero S."/>
            <person name="Miyauchi S."/>
            <person name="Serrano A."/>
            <person name="Linde D."/>
            <person name="Babiker R."/>
            <person name="Drula E."/>
            <person name="Ayuso-Fernandez I."/>
            <person name="Pacheco R."/>
            <person name="Padilla G."/>
            <person name="Ferreira P."/>
            <person name="Barriuso J."/>
            <person name="Kellner H."/>
            <person name="Castanera R."/>
            <person name="Alfaro M."/>
            <person name="Ramirez L."/>
            <person name="Pisabarro A.G."/>
            <person name="Kuo A."/>
            <person name="Tritt A."/>
            <person name="Lipzen A."/>
            <person name="He G."/>
            <person name="Yan M."/>
            <person name="Ng V."/>
            <person name="Cullen D."/>
            <person name="Martin F."/>
            <person name="Rosso M.-N."/>
            <person name="Henrissat B."/>
            <person name="Hibbett D."/>
            <person name="Martinez A.T."/>
            <person name="Grigoriev I.V."/>
        </authorList>
    </citation>
    <scope>NUCLEOTIDE SEQUENCE</scope>
    <source>
        <strain evidence="4">CBS 506.95</strain>
    </source>
</reference>
<comment type="caution">
    <text evidence="4">The sequence shown here is derived from an EMBL/GenBank/DDBJ whole genome shotgun (WGS) entry which is preliminary data.</text>
</comment>
<keyword evidence="5" id="KW-1185">Reference proteome</keyword>
<dbReference type="OrthoDB" id="4760524at2759"/>
<dbReference type="EMBL" id="MU157901">
    <property type="protein sequence ID" value="KAF9524309.1"/>
    <property type="molecule type" value="Genomic_DNA"/>
</dbReference>
<accession>A0A9P6E870</accession>
<evidence type="ECO:0000259" key="3">
    <source>
        <dbReference type="PROSITE" id="PS50837"/>
    </source>
</evidence>
<evidence type="ECO:0000256" key="2">
    <source>
        <dbReference type="SAM" id="Phobius"/>
    </source>
</evidence>
<keyword evidence="2" id="KW-0812">Transmembrane</keyword>
<dbReference type="InterPro" id="IPR056884">
    <property type="entry name" value="NPHP3-like_N"/>
</dbReference>
<feature type="domain" description="NACHT" evidence="3">
    <location>
        <begin position="77"/>
        <end position="228"/>
    </location>
</feature>
<dbReference type="PROSITE" id="PS50837">
    <property type="entry name" value="NACHT"/>
    <property type="match status" value="1"/>
</dbReference>
<name>A0A9P6E870_9AGAR</name>
<dbReference type="SUPFAM" id="SSF52540">
    <property type="entry name" value="P-loop containing nucleoside triphosphate hydrolases"/>
    <property type="match status" value="1"/>
</dbReference>
<dbReference type="PANTHER" id="PTHR10039">
    <property type="entry name" value="AMELOGENIN"/>
    <property type="match status" value="1"/>
</dbReference>
<feature type="transmembrane region" description="Helical" evidence="2">
    <location>
        <begin position="879"/>
        <end position="902"/>
    </location>
</feature>
<dbReference type="Proteomes" id="UP000807306">
    <property type="component" value="Unassembled WGS sequence"/>
</dbReference>
<dbReference type="PANTHER" id="PTHR10039:SF17">
    <property type="entry name" value="FUNGAL STAND N-TERMINAL GOODBYE DOMAIN-CONTAINING PROTEIN-RELATED"/>
    <property type="match status" value="1"/>
</dbReference>
<dbReference type="Pfam" id="PF24883">
    <property type="entry name" value="NPHP3_N"/>
    <property type="match status" value="1"/>
</dbReference>
<dbReference type="InterPro" id="IPR027417">
    <property type="entry name" value="P-loop_NTPase"/>
</dbReference>
<organism evidence="4 5">
    <name type="scientific">Crepidotus variabilis</name>
    <dbReference type="NCBI Taxonomy" id="179855"/>
    <lineage>
        <taxon>Eukaryota</taxon>
        <taxon>Fungi</taxon>
        <taxon>Dikarya</taxon>
        <taxon>Basidiomycota</taxon>
        <taxon>Agaricomycotina</taxon>
        <taxon>Agaricomycetes</taxon>
        <taxon>Agaricomycetidae</taxon>
        <taxon>Agaricales</taxon>
        <taxon>Agaricineae</taxon>
        <taxon>Crepidotaceae</taxon>
        <taxon>Crepidotus</taxon>
    </lineage>
</organism>
<dbReference type="InterPro" id="IPR007111">
    <property type="entry name" value="NACHT_NTPase"/>
</dbReference>
<sequence length="906" mass="101628">MANQAMFPNANNVQFSGGTFTQTYGNKSPLEALHEKSAPGAFHNSQERFDSPKCHPDTRVAVVEDIVEQIKIAVVSTIIWLYGAAGAGKSSIAQTIAEMCNKEKLLNGSFFFFRTAPLRNNAKRLAASLAYQLGRTIPSTLQYIAAYIETDPAIFDCSLEDQLLRLFIEPLHQAFESNPQSCPDRALLVLDGLDECDTPQVQRYILKVLGKILPTTPIPIIVLIASRPETHISSIFDSLEELSNITTFPIGLNDKYDADGDIRIYTNDRLKQIKRSHHLRTHIPEDWPTPQDIEWIVHKASGQFIFAATIVRFLESSSHLPNKQLQIAIDSSQRFSSEVSKSPFAALDALYLQILSGVGDDQVIVLAILYHILDIKPFGSTFTAYSIARCFHFDPGEVQVHLSSLTSLVKFEPEPDLPIRIYHASLRDFLLDEGRSQSFYILQTGVIVFLAKTYLKYILSGDCELSRDIPVVTGFLHLVPSNNQEIHIILRQLEQKLPTILYNYLAEWRQHFIIPTAFGKLVTDQEKMCITVKARFENIELWNQCLRSIHEFLKLDLQAYLGPSSSLELLAYMAFATDIGRESTHEFFTNESETLLKLFVDTCFGVKIIPKCLSVAHSLTSRRSILQNFLLDKSLSGNLAISPACFAQATLKCAQYLDLRIQRNENLGFSVRHEQFALYGLTMLDRAARDDQLIKLRQTLQSRITSSGLEDGAVLSDALASYLKKYPLSETMLDNPLPLPPPPASEVFAIQGGVKSLNIAHFSRCQQGDLQTSLSSDSHLGEIHPPYEDYLEDRAHSKTHFEASPLSESHLIENNSAAKKFIEHHPSSEMPAIEKITTSEVPLDDQLSSGSHLQDPPVKLSQRDRHFMTKPPRLLSISLLPFVMFLMLHIAGVHTVFCPLFFCAGI</sequence>
<protein>
    <recommendedName>
        <fullName evidence="3">NACHT domain-containing protein</fullName>
    </recommendedName>
</protein>
<proteinExistence type="predicted"/>
<dbReference type="AlphaFoldDB" id="A0A9P6E870"/>
<gene>
    <name evidence="4" type="ORF">CPB83DRAFT_910074</name>
</gene>
<keyword evidence="1" id="KW-0677">Repeat</keyword>
<evidence type="ECO:0000313" key="5">
    <source>
        <dbReference type="Proteomes" id="UP000807306"/>
    </source>
</evidence>